<evidence type="ECO:0000256" key="1">
    <source>
        <dbReference type="ARBA" id="ARBA00008791"/>
    </source>
</evidence>
<dbReference type="InterPro" id="IPR014729">
    <property type="entry name" value="Rossmann-like_a/b/a_fold"/>
</dbReference>
<proteinExistence type="inferred from homology"/>
<dbReference type="SUPFAM" id="SSF52402">
    <property type="entry name" value="Adenine nucleotide alpha hydrolases-like"/>
    <property type="match status" value="1"/>
</dbReference>
<dbReference type="Proteomes" id="UP001082899">
    <property type="component" value="Unassembled WGS sequence"/>
</dbReference>
<sequence>MYKKILAAVDGSETSKRAFAEAVGLAKTLGAEMHVIYVVDSPGMLYGVGFYDPGELKKAFVEEGALLTRAALETLAAAGVPGDSTIVDAHTADGDVVTAIAQETRRWGADLVVLGTHGRRGMQRALLGSVAEEFMRVAPVPVLLVRHAVDA</sequence>
<name>A0ABT3ZN86_9BURK</name>
<feature type="domain" description="UspA" evidence="3">
    <location>
        <begin position="1"/>
        <end position="146"/>
    </location>
</feature>
<comment type="caution">
    <text evidence="4">The sequence shown here is derived from an EMBL/GenBank/DDBJ whole genome shotgun (WGS) entry which is preliminary data.</text>
</comment>
<keyword evidence="2" id="KW-0963">Cytoplasm</keyword>
<dbReference type="CDD" id="cd00293">
    <property type="entry name" value="USP-like"/>
    <property type="match status" value="1"/>
</dbReference>
<comment type="similarity">
    <text evidence="1 2">Belongs to the universal stress protein A family.</text>
</comment>
<dbReference type="EMBL" id="JAPMXC010000001">
    <property type="protein sequence ID" value="MCY0387782.1"/>
    <property type="molecule type" value="Genomic_DNA"/>
</dbReference>
<evidence type="ECO:0000256" key="2">
    <source>
        <dbReference type="PIRNR" id="PIRNR006276"/>
    </source>
</evidence>
<dbReference type="PRINTS" id="PR01438">
    <property type="entry name" value="UNVRSLSTRESS"/>
</dbReference>
<dbReference type="Gene3D" id="3.40.50.620">
    <property type="entry name" value="HUPs"/>
    <property type="match status" value="1"/>
</dbReference>
<comment type="subcellular location">
    <subcellularLocation>
        <location evidence="2">Cytoplasm</location>
    </subcellularLocation>
</comment>
<dbReference type="PIRSF" id="PIRSF006276">
    <property type="entry name" value="UspA"/>
    <property type="match status" value="1"/>
</dbReference>
<evidence type="ECO:0000259" key="3">
    <source>
        <dbReference type="Pfam" id="PF00582"/>
    </source>
</evidence>
<keyword evidence="5" id="KW-1185">Reference proteome</keyword>
<organism evidence="4 5">
    <name type="scientific">Robbsia betulipollinis</name>
    <dbReference type="NCBI Taxonomy" id="2981849"/>
    <lineage>
        <taxon>Bacteria</taxon>
        <taxon>Pseudomonadati</taxon>
        <taxon>Pseudomonadota</taxon>
        <taxon>Betaproteobacteria</taxon>
        <taxon>Burkholderiales</taxon>
        <taxon>Burkholderiaceae</taxon>
        <taxon>Robbsia</taxon>
    </lineage>
</organism>
<evidence type="ECO:0000313" key="4">
    <source>
        <dbReference type="EMBL" id="MCY0387782.1"/>
    </source>
</evidence>
<gene>
    <name evidence="4" type="ORF">OVY01_11160</name>
</gene>
<dbReference type="PANTHER" id="PTHR46268">
    <property type="entry name" value="STRESS RESPONSE PROTEIN NHAX"/>
    <property type="match status" value="1"/>
</dbReference>
<dbReference type="Pfam" id="PF00582">
    <property type="entry name" value="Usp"/>
    <property type="match status" value="1"/>
</dbReference>
<dbReference type="PANTHER" id="PTHR46268:SF15">
    <property type="entry name" value="UNIVERSAL STRESS PROTEIN HP_0031"/>
    <property type="match status" value="1"/>
</dbReference>
<reference evidence="4" key="1">
    <citation type="submission" date="2022-11" db="EMBL/GenBank/DDBJ databases">
        <title>Robbsia betulipollinis sp. nov., isolated from pollen of birch (Betula pendula).</title>
        <authorList>
            <person name="Shi H."/>
            <person name="Ambika Manirajan B."/>
            <person name="Ratering S."/>
            <person name="Geissler-Plaum R."/>
            <person name="Schnell S."/>
        </authorList>
    </citation>
    <scope>NUCLEOTIDE SEQUENCE</scope>
    <source>
        <strain evidence="4">Bb-Pol-6</strain>
    </source>
</reference>
<accession>A0ABT3ZN86</accession>
<protein>
    <recommendedName>
        <fullName evidence="2">Universal stress protein</fullName>
    </recommendedName>
</protein>
<dbReference type="InterPro" id="IPR006016">
    <property type="entry name" value="UspA"/>
</dbReference>
<dbReference type="InterPro" id="IPR006015">
    <property type="entry name" value="Universal_stress_UspA"/>
</dbReference>
<dbReference type="RefSeq" id="WP_267847499.1">
    <property type="nucleotide sequence ID" value="NZ_JAPMXC010000001.1"/>
</dbReference>
<evidence type="ECO:0000313" key="5">
    <source>
        <dbReference type="Proteomes" id="UP001082899"/>
    </source>
</evidence>